<evidence type="ECO:0000256" key="11">
    <source>
        <dbReference type="ARBA" id="ARBA00023027"/>
    </source>
</evidence>
<dbReference type="PRINTS" id="PR01437">
    <property type="entry name" value="NUOXDRDTASE4"/>
</dbReference>
<comment type="subcellular location">
    <subcellularLocation>
        <location evidence="1 16">Mitochondrion membrane</location>
        <topology evidence="1 16">Multi-pass membrane protein</topology>
    </subcellularLocation>
</comment>
<dbReference type="GO" id="GO:0008137">
    <property type="term" value="F:NADH dehydrogenase (ubiquinone) activity"/>
    <property type="evidence" value="ECO:0007669"/>
    <property type="project" value="UniProtKB-UniRule"/>
</dbReference>
<dbReference type="Pfam" id="PF01059">
    <property type="entry name" value="Oxidored_q5_N"/>
    <property type="match status" value="1"/>
</dbReference>
<feature type="transmembrane region" description="Helical" evidence="16">
    <location>
        <begin position="387"/>
        <end position="413"/>
    </location>
</feature>
<feature type="transmembrane region" description="Helical" evidence="16">
    <location>
        <begin position="222"/>
        <end position="243"/>
    </location>
</feature>
<geneLocation type="mitochondrion" evidence="19"/>
<dbReference type="GO" id="GO:0015990">
    <property type="term" value="P:electron transport coupled proton transport"/>
    <property type="evidence" value="ECO:0007669"/>
    <property type="project" value="TreeGrafter"/>
</dbReference>
<evidence type="ECO:0000256" key="2">
    <source>
        <dbReference type="ARBA" id="ARBA00009025"/>
    </source>
</evidence>
<dbReference type="InterPro" id="IPR010227">
    <property type="entry name" value="NADH_Q_OxRdtase_chainM/4"/>
</dbReference>
<evidence type="ECO:0000256" key="1">
    <source>
        <dbReference type="ARBA" id="ARBA00004225"/>
    </source>
</evidence>
<dbReference type="GO" id="GO:0031966">
    <property type="term" value="C:mitochondrial membrane"/>
    <property type="evidence" value="ECO:0007669"/>
    <property type="project" value="UniProtKB-SubCell"/>
</dbReference>
<evidence type="ECO:0000256" key="15">
    <source>
        <dbReference type="ARBA" id="ARBA00049551"/>
    </source>
</evidence>
<keyword evidence="12 16" id="KW-0830">Ubiquinone</keyword>
<proteinExistence type="inferred from homology"/>
<evidence type="ECO:0000259" key="17">
    <source>
        <dbReference type="Pfam" id="PF00361"/>
    </source>
</evidence>
<evidence type="ECO:0000313" key="19">
    <source>
        <dbReference type="EMBL" id="BAD20560.1"/>
    </source>
</evidence>
<dbReference type="Pfam" id="PF00361">
    <property type="entry name" value="Proton_antipo_M"/>
    <property type="match status" value="1"/>
</dbReference>
<keyword evidence="7 16" id="KW-0812">Transmembrane</keyword>
<dbReference type="GO" id="GO:0042773">
    <property type="term" value="P:ATP synthesis coupled electron transport"/>
    <property type="evidence" value="ECO:0007669"/>
    <property type="project" value="InterPro"/>
</dbReference>
<dbReference type="InterPro" id="IPR001750">
    <property type="entry name" value="ND/Mrp_TM"/>
</dbReference>
<feature type="transmembrane region" description="Helical" evidence="16">
    <location>
        <begin position="342"/>
        <end position="367"/>
    </location>
</feature>
<evidence type="ECO:0000259" key="18">
    <source>
        <dbReference type="Pfam" id="PF01059"/>
    </source>
</evidence>
<feature type="transmembrane region" description="Helical" evidence="16">
    <location>
        <begin position="434"/>
        <end position="453"/>
    </location>
</feature>
<dbReference type="GO" id="GO:0048039">
    <property type="term" value="F:ubiquinone binding"/>
    <property type="evidence" value="ECO:0007669"/>
    <property type="project" value="TreeGrafter"/>
</dbReference>
<feature type="transmembrane region" description="Helical" evidence="16">
    <location>
        <begin position="148"/>
        <end position="173"/>
    </location>
</feature>
<keyword evidence="14 16" id="KW-0472">Membrane</keyword>
<comment type="catalytic activity">
    <reaction evidence="15 16">
        <text>a ubiquinone + NADH + 5 H(+)(in) = a ubiquinol + NAD(+) + 4 H(+)(out)</text>
        <dbReference type="Rhea" id="RHEA:29091"/>
        <dbReference type="Rhea" id="RHEA-COMP:9565"/>
        <dbReference type="Rhea" id="RHEA-COMP:9566"/>
        <dbReference type="ChEBI" id="CHEBI:15378"/>
        <dbReference type="ChEBI" id="CHEBI:16389"/>
        <dbReference type="ChEBI" id="CHEBI:17976"/>
        <dbReference type="ChEBI" id="CHEBI:57540"/>
        <dbReference type="ChEBI" id="CHEBI:57945"/>
        <dbReference type="EC" id="7.1.1.2"/>
    </reaction>
</comment>
<comment type="similarity">
    <text evidence="2 16">Belongs to the complex I subunit 4 family.</text>
</comment>
<feature type="domain" description="NADH:ubiquinone oxidoreductase chain 4 N-terminal" evidence="18">
    <location>
        <begin position="1"/>
        <end position="107"/>
    </location>
</feature>
<evidence type="ECO:0000256" key="5">
    <source>
        <dbReference type="ARBA" id="ARBA00022448"/>
    </source>
</evidence>
<evidence type="ECO:0000256" key="8">
    <source>
        <dbReference type="ARBA" id="ARBA00022967"/>
    </source>
</evidence>
<keyword evidence="8" id="KW-1278">Translocase</keyword>
<evidence type="ECO:0000256" key="10">
    <source>
        <dbReference type="ARBA" id="ARBA00022989"/>
    </source>
</evidence>
<feature type="transmembrane region" description="Helical" evidence="16">
    <location>
        <begin position="255"/>
        <end position="276"/>
    </location>
</feature>
<gene>
    <name evidence="19" type="primary">ND4</name>
</gene>
<dbReference type="GO" id="GO:0003954">
    <property type="term" value="F:NADH dehydrogenase activity"/>
    <property type="evidence" value="ECO:0007669"/>
    <property type="project" value="TreeGrafter"/>
</dbReference>
<evidence type="ECO:0000256" key="16">
    <source>
        <dbReference type="RuleBase" id="RU003297"/>
    </source>
</evidence>
<reference evidence="19" key="1">
    <citation type="journal article" date="2004" name="Genes Genet. Syst.">
        <title>Complete nucleotide sequence and gene rearrangement of the mitochondrial genome of the bell-ring frog, Buergeria buergeri (family Rhacophoridae).</title>
        <authorList>
            <person name="Sano N."/>
            <person name="Kurabayashi A."/>
            <person name="Fujii T."/>
            <person name="Yonekawa H."/>
            <person name="Sumida M."/>
        </authorList>
    </citation>
    <scope>NUCLEOTIDE SEQUENCE</scope>
</reference>
<dbReference type="InterPro" id="IPR000260">
    <property type="entry name" value="NADH4_N"/>
</dbReference>
<feature type="transmembrane region" description="Helical" evidence="16">
    <location>
        <begin position="193"/>
        <end position="215"/>
    </location>
</feature>
<keyword evidence="5 16" id="KW-0813">Transport</keyword>
<dbReference type="EC" id="7.1.1.2" evidence="3 16"/>
<feature type="transmembrane region" description="Helical" evidence="16">
    <location>
        <begin position="53"/>
        <end position="72"/>
    </location>
</feature>
<dbReference type="NCBIfam" id="TIGR01972">
    <property type="entry name" value="NDH_I_M"/>
    <property type="match status" value="1"/>
</dbReference>
<evidence type="ECO:0000256" key="13">
    <source>
        <dbReference type="ARBA" id="ARBA00023128"/>
    </source>
</evidence>
<keyword evidence="11 16" id="KW-0520">NAD</keyword>
<keyword evidence="6 16" id="KW-0679">Respiratory chain</keyword>
<evidence type="ECO:0000256" key="3">
    <source>
        <dbReference type="ARBA" id="ARBA00012944"/>
    </source>
</evidence>
<evidence type="ECO:0000256" key="6">
    <source>
        <dbReference type="ARBA" id="ARBA00022660"/>
    </source>
</evidence>
<feature type="domain" description="NADH:quinone oxidoreductase/Mrp antiporter transmembrane" evidence="17">
    <location>
        <begin position="112"/>
        <end position="401"/>
    </location>
</feature>
<keyword evidence="9 16" id="KW-0249">Electron transport</keyword>
<evidence type="ECO:0000256" key="4">
    <source>
        <dbReference type="ARBA" id="ARBA00021006"/>
    </source>
</evidence>
<dbReference type="PANTHER" id="PTHR43507:SF20">
    <property type="entry name" value="NADH-UBIQUINONE OXIDOREDUCTASE CHAIN 4"/>
    <property type="match status" value="1"/>
</dbReference>
<evidence type="ECO:0000256" key="7">
    <source>
        <dbReference type="ARBA" id="ARBA00022692"/>
    </source>
</evidence>
<feature type="transmembrane region" description="Helical" evidence="16">
    <location>
        <begin position="115"/>
        <end position="136"/>
    </location>
</feature>
<evidence type="ECO:0000256" key="12">
    <source>
        <dbReference type="ARBA" id="ARBA00023075"/>
    </source>
</evidence>
<name>Q6L7H8_BUEBU</name>
<sequence>MLMVLLAWSSIFFTTLLTPTKRLWTITTAQAFSVMALSLVWFYNNQFMMFSNSLFFIDHTSSALSILTCWLFPLTLIASQSKISLEPHYRQRIYIANSTFLQLMTLLAFTTADLMMFFIFFEASLIPTIIIITRWGAQERRMEAGMYLAFYTMLGAVPLMICLIKFYSAYGSLLPTLLSNEALKEIYISHPGLLWTACNMAFLVKLPLFFLHLWLPKAHVEAPIAGSMVLAGTLLKLGGYGILRMSPLIGENMVYYAYPMMFIAILGVLATALLCLRQTDLKSLIAMSSVSHMNLVVTAVLIQSPWAYSGALVLMISHGFTSSALFCLANTVYERTNSRAMVLLRGATVAFPLAAAWWLIVIIQNIAIPPTISFVGEFLIMASLFSWSSTAFLVVVLNLMFTTAYSLYVLWATQRGPLPHHIKSLHPFQVREHTLLLLHVMPALIIILKPILISL</sequence>
<feature type="transmembrane region" description="Helical" evidence="16">
    <location>
        <begin position="308"/>
        <end position="330"/>
    </location>
</feature>
<keyword evidence="10 16" id="KW-1133">Transmembrane helix</keyword>
<dbReference type="AlphaFoldDB" id="Q6L7H8"/>
<dbReference type="InterPro" id="IPR003918">
    <property type="entry name" value="NADH_UbQ_OxRdtase"/>
</dbReference>
<feature type="transmembrane region" description="Helical" evidence="16">
    <location>
        <begin position="283"/>
        <end position="302"/>
    </location>
</feature>
<dbReference type="PANTHER" id="PTHR43507">
    <property type="entry name" value="NADH-UBIQUINONE OXIDOREDUCTASE CHAIN 4"/>
    <property type="match status" value="1"/>
</dbReference>
<accession>Q6L7H8</accession>
<evidence type="ECO:0000256" key="9">
    <source>
        <dbReference type="ARBA" id="ARBA00022982"/>
    </source>
</evidence>
<protein>
    <recommendedName>
        <fullName evidence="4 16">NADH-ubiquinone oxidoreductase chain 4</fullName>
        <ecNumber evidence="3 16">7.1.1.2</ecNumber>
    </recommendedName>
</protein>
<keyword evidence="13 16" id="KW-0496">Mitochondrion</keyword>
<evidence type="ECO:0000256" key="14">
    <source>
        <dbReference type="ARBA" id="ARBA00023136"/>
    </source>
</evidence>
<comment type="function">
    <text evidence="16">Core subunit of the mitochondrial membrane respiratory chain NADH dehydrogenase (Complex I) which catalyzes electron transfer from NADH through the respiratory chain, using ubiquinone as an electron acceptor. Essential for the catalytic activity and assembly of complex I.</text>
</comment>
<dbReference type="EMBL" id="AB127977">
    <property type="protein sequence ID" value="BAD20560.1"/>
    <property type="molecule type" value="Genomic_DNA"/>
</dbReference>
<organism evidence="19">
    <name type="scientific">Buergeria buergeri</name>
    <name type="common">Kajika frog</name>
    <dbReference type="NCBI Taxonomy" id="191197"/>
    <lineage>
        <taxon>Eukaryota</taxon>
        <taxon>Metazoa</taxon>
        <taxon>Chordata</taxon>
        <taxon>Craniata</taxon>
        <taxon>Vertebrata</taxon>
        <taxon>Euteleostomi</taxon>
        <taxon>Amphibia</taxon>
        <taxon>Batrachia</taxon>
        <taxon>Anura</taxon>
        <taxon>Neobatrachia</taxon>
        <taxon>Ranoidea</taxon>
        <taxon>Rhacophoridae</taxon>
        <taxon>Buergeriinae</taxon>
        <taxon>Buergeria</taxon>
    </lineage>
</organism>